<evidence type="ECO:0000313" key="2">
    <source>
        <dbReference type="EMBL" id="KAJ6831360.1"/>
    </source>
</evidence>
<proteinExistence type="predicted"/>
<accession>A0AAX6DPA4</accession>
<dbReference type="EMBL" id="JANAVB010016800">
    <property type="protein sequence ID" value="KAJ6831360.1"/>
    <property type="molecule type" value="Genomic_DNA"/>
</dbReference>
<keyword evidence="3" id="KW-1185">Reference proteome</keyword>
<evidence type="ECO:0000313" key="3">
    <source>
        <dbReference type="Proteomes" id="UP001140949"/>
    </source>
</evidence>
<dbReference type="EMBL" id="JANAVB010042820">
    <property type="protein sequence ID" value="KAJ6793591.1"/>
    <property type="molecule type" value="Genomic_DNA"/>
</dbReference>
<name>A0AAX6DPA4_IRIPA</name>
<reference evidence="1" key="1">
    <citation type="journal article" date="2023" name="GigaByte">
        <title>Genome assembly of the bearded iris, Iris pallida Lam.</title>
        <authorList>
            <person name="Bruccoleri R.E."/>
            <person name="Oakeley E.J."/>
            <person name="Faust A.M.E."/>
            <person name="Altorfer M."/>
            <person name="Dessus-Babus S."/>
            <person name="Burckhardt D."/>
            <person name="Oertli M."/>
            <person name="Naumann U."/>
            <person name="Petersen F."/>
            <person name="Wong J."/>
        </authorList>
    </citation>
    <scope>NUCLEOTIDE SEQUENCE</scope>
    <source>
        <strain evidence="1">GSM-AAB239-AS_SAM_17_03QT</strain>
    </source>
</reference>
<dbReference type="AlphaFoldDB" id="A0AAX6DPA4"/>
<dbReference type="Proteomes" id="UP001140949">
    <property type="component" value="Unassembled WGS sequence"/>
</dbReference>
<organism evidence="1 3">
    <name type="scientific">Iris pallida</name>
    <name type="common">Sweet iris</name>
    <dbReference type="NCBI Taxonomy" id="29817"/>
    <lineage>
        <taxon>Eukaryota</taxon>
        <taxon>Viridiplantae</taxon>
        <taxon>Streptophyta</taxon>
        <taxon>Embryophyta</taxon>
        <taxon>Tracheophyta</taxon>
        <taxon>Spermatophyta</taxon>
        <taxon>Magnoliopsida</taxon>
        <taxon>Liliopsida</taxon>
        <taxon>Asparagales</taxon>
        <taxon>Iridaceae</taxon>
        <taxon>Iridoideae</taxon>
        <taxon>Irideae</taxon>
        <taxon>Iris</taxon>
    </lineage>
</organism>
<sequence>MSLDVNGRFLAMEGTIQQLRYLGAGSLEPWLGILLESLFDYGLQLATCLLFCDNLWLFPVINQHADELKRINVEWWKLSTYVCCRLVAQLSANKLTIQPQMMKQALLRFILYATWSSLAP</sequence>
<protein>
    <submittedName>
        <fullName evidence="1">Uncharacterized protein</fullName>
    </submittedName>
</protein>
<reference evidence="1" key="2">
    <citation type="submission" date="2023-04" db="EMBL/GenBank/DDBJ databases">
        <authorList>
            <person name="Bruccoleri R.E."/>
            <person name="Oakeley E.J."/>
            <person name="Faust A.-M."/>
            <person name="Dessus-Babus S."/>
            <person name="Altorfer M."/>
            <person name="Burckhardt D."/>
            <person name="Oertli M."/>
            <person name="Naumann U."/>
            <person name="Petersen F."/>
            <person name="Wong J."/>
        </authorList>
    </citation>
    <scope>NUCLEOTIDE SEQUENCE</scope>
    <source>
        <strain evidence="1">GSM-AAB239-AS_SAM_17_03QT</strain>
        <tissue evidence="1">Leaf</tissue>
    </source>
</reference>
<gene>
    <name evidence="1" type="ORF">M6B38_234885</name>
    <name evidence="2" type="ORF">M6B38_349630</name>
</gene>
<comment type="caution">
    <text evidence="1">The sequence shown here is derived from an EMBL/GenBank/DDBJ whole genome shotgun (WGS) entry which is preliminary data.</text>
</comment>
<evidence type="ECO:0000313" key="1">
    <source>
        <dbReference type="EMBL" id="KAJ6793591.1"/>
    </source>
</evidence>